<dbReference type="EMBL" id="JAXBLV010000013">
    <property type="protein sequence ID" value="MDY3558033.1"/>
    <property type="molecule type" value="Genomic_DNA"/>
</dbReference>
<evidence type="ECO:0000313" key="1">
    <source>
        <dbReference type="EMBL" id="MDY3558033.1"/>
    </source>
</evidence>
<proteinExistence type="predicted"/>
<accession>A0ABU5ERS0</accession>
<dbReference type="Proteomes" id="UP001272242">
    <property type="component" value="Unassembled WGS sequence"/>
</dbReference>
<dbReference type="SUPFAM" id="SSF56091">
    <property type="entry name" value="DNA ligase/mRNA capping enzyme, catalytic domain"/>
    <property type="match status" value="1"/>
</dbReference>
<name>A0ABU5ERS0_9BACT</name>
<organism evidence="1 2">
    <name type="scientific">Gemmata algarum</name>
    <dbReference type="NCBI Taxonomy" id="2975278"/>
    <lineage>
        <taxon>Bacteria</taxon>
        <taxon>Pseudomonadati</taxon>
        <taxon>Planctomycetota</taxon>
        <taxon>Planctomycetia</taxon>
        <taxon>Gemmatales</taxon>
        <taxon>Gemmataceae</taxon>
        <taxon>Gemmata</taxon>
    </lineage>
</organism>
<evidence type="ECO:0000313" key="2">
    <source>
        <dbReference type="Proteomes" id="UP001272242"/>
    </source>
</evidence>
<protein>
    <submittedName>
        <fullName evidence="1">RNA ligase family protein</fullName>
    </submittedName>
</protein>
<reference evidence="2" key="1">
    <citation type="journal article" date="2023" name="Mar. Drugs">
        <title>Gemmata algarum, a Novel Planctomycete Isolated from an Algal Mat, Displays Antimicrobial Activity.</title>
        <authorList>
            <person name="Kumar G."/>
            <person name="Kallscheuer N."/>
            <person name="Kashif M."/>
            <person name="Ahamad S."/>
            <person name="Jagadeeshwari U."/>
            <person name="Pannikurungottu S."/>
            <person name="Haufschild T."/>
            <person name="Kabuu M."/>
            <person name="Sasikala C."/>
            <person name="Jogler C."/>
            <person name="Ramana C."/>
        </authorList>
    </citation>
    <scope>NUCLEOTIDE SEQUENCE [LARGE SCALE GENOMIC DNA]</scope>
    <source>
        <strain evidence="2">JC673</strain>
    </source>
</reference>
<keyword evidence="2" id="KW-1185">Reference proteome</keyword>
<keyword evidence="1" id="KW-0436">Ligase</keyword>
<sequence>MPECLLGTMLHYPKIPGSAAAPNDRCVAFEKLDGTNLHWCWERDFGWHAFGTRRDEFNLTPDGIAAFNLAHPGLEEAAPAFINTLAEPLDTLLREHPNYASFITVKVFTEFLGPNSFAGAHKPDDPKRLVLFDVWAEGYGFAVPKTFVTDFGHLPTPRVVYEGKLTGTFLEAVREGKYGLAEGVVCKGGPGGEDVWMVKVKTYEYLERLKKAFGTRWNEFWE</sequence>
<comment type="caution">
    <text evidence="1">The sequence shown here is derived from an EMBL/GenBank/DDBJ whole genome shotgun (WGS) entry which is preliminary data.</text>
</comment>
<gene>
    <name evidence="1" type="ORF">R5W23_000753</name>
</gene>
<dbReference type="GO" id="GO:0016874">
    <property type="term" value="F:ligase activity"/>
    <property type="evidence" value="ECO:0007669"/>
    <property type="project" value="UniProtKB-KW"/>
</dbReference>